<sequence>MVNVSHLTHGFQTQKGRQFVLLIPILRMDDRFKNEKNKDEKLIS</sequence>
<gene>
    <name evidence="1" type="ORF">LEP1GSC036_3515</name>
</gene>
<comment type="caution">
    <text evidence="1">The sequence shown here is derived from an EMBL/GenBank/DDBJ whole genome shotgun (WGS) entry which is preliminary data.</text>
</comment>
<evidence type="ECO:0000313" key="1">
    <source>
        <dbReference type="EMBL" id="EKR66545.1"/>
    </source>
</evidence>
<name>A0A828Z8D2_9LEPT</name>
<dbReference type="AlphaFoldDB" id="A0A828Z8D2"/>
<organism evidence="1 2">
    <name type="scientific">Leptospira weilii str. 2006001853</name>
    <dbReference type="NCBI Taxonomy" id="1001589"/>
    <lineage>
        <taxon>Bacteria</taxon>
        <taxon>Pseudomonadati</taxon>
        <taxon>Spirochaetota</taxon>
        <taxon>Spirochaetia</taxon>
        <taxon>Leptospirales</taxon>
        <taxon>Leptospiraceae</taxon>
        <taxon>Leptospira</taxon>
    </lineage>
</organism>
<protein>
    <submittedName>
        <fullName evidence="1">Uncharacterized protein</fullName>
    </submittedName>
</protein>
<reference evidence="1 2" key="1">
    <citation type="submission" date="2012-10" db="EMBL/GenBank/DDBJ databases">
        <authorList>
            <person name="Harkins D.M."/>
            <person name="Durkin A.S."/>
            <person name="Brinkac L.M."/>
            <person name="Haft D.H."/>
            <person name="Selengut J.D."/>
            <person name="Sanka R."/>
            <person name="DePew J."/>
            <person name="Purushe J."/>
            <person name="Whelen A.C."/>
            <person name="Vinetz J.M."/>
            <person name="Sutton G.G."/>
            <person name="Nierman W.C."/>
            <person name="Fouts D.E."/>
        </authorList>
    </citation>
    <scope>NUCLEOTIDE SEQUENCE [LARGE SCALE GENOMIC DNA]</scope>
    <source>
        <strain evidence="1 2">2006001853</strain>
    </source>
</reference>
<proteinExistence type="predicted"/>
<dbReference type="Proteomes" id="UP000001338">
    <property type="component" value="Unassembled WGS sequence"/>
</dbReference>
<evidence type="ECO:0000313" key="2">
    <source>
        <dbReference type="Proteomes" id="UP000001338"/>
    </source>
</evidence>
<dbReference type="EMBL" id="AFLV02000003">
    <property type="protein sequence ID" value="EKR66545.1"/>
    <property type="molecule type" value="Genomic_DNA"/>
</dbReference>
<accession>A0A828Z8D2</accession>